<evidence type="ECO:0000256" key="1">
    <source>
        <dbReference type="ARBA" id="ARBA00006295"/>
    </source>
</evidence>
<dbReference type="InterPro" id="IPR050336">
    <property type="entry name" value="Chromosome_partition/occlusion"/>
</dbReference>
<gene>
    <name evidence="4" type="primary">repB</name>
    <name evidence="4" type="ORF">pC6.5b_244_1</name>
</gene>
<dbReference type="InterPro" id="IPR017819">
    <property type="entry name" value="Plasmid_partition_RepB"/>
</dbReference>
<feature type="compositionally biased region" description="Polar residues" evidence="2">
    <location>
        <begin position="9"/>
        <end position="19"/>
    </location>
</feature>
<dbReference type="InterPro" id="IPR004437">
    <property type="entry name" value="ParB/RepB/Spo0J"/>
</dbReference>
<accession>A0A7S4ZTT1</accession>
<dbReference type="SMART" id="SM00470">
    <property type="entry name" value="ParB"/>
    <property type="match status" value="1"/>
</dbReference>
<dbReference type="NCBIfam" id="TIGR00180">
    <property type="entry name" value="parB_part"/>
    <property type="match status" value="1"/>
</dbReference>
<feature type="region of interest" description="Disordered" evidence="2">
    <location>
        <begin position="1"/>
        <end position="48"/>
    </location>
</feature>
<dbReference type="GO" id="GO:0003677">
    <property type="term" value="F:DNA binding"/>
    <property type="evidence" value="ECO:0007669"/>
    <property type="project" value="InterPro"/>
</dbReference>
<name>A0A7S4ZTT1_RHIRH</name>
<feature type="domain" description="ParB-like N-terminal" evidence="3">
    <location>
        <begin position="80"/>
        <end position="171"/>
    </location>
</feature>
<geneLocation type="plasmid" evidence="4">
    <name>pC6.5b</name>
</geneLocation>
<reference evidence="4" key="1">
    <citation type="submission" date="2018-12" db="EMBL/GenBank/DDBJ databases">
        <title>Three Rhizobium rhizogenes strains isolated from the same crown gall tumor carry diverse plasmids.</title>
        <authorList>
            <person name="Pulawska J."/>
            <person name="Kuzmanovic N."/>
        </authorList>
    </citation>
    <scope>NUCLEOTIDE SEQUENCE</scope>
    <source>
        <strain evidence="4">C6.5</strain>
        <plasmid evidence="4">pC6.5b</plasmid>
    </source>
</reference>
<organism evidence="4">
    <name type="scientific">Rhizobium rhizogenes</name>
    <name type="common">Agrobacterium rhizogenes</name>
    <dbReference type="NCBI Taxonomy" id="359"/>
    <lineage>
        <taxon>Bacteria</taxon>
        <taxon>Pseudomonadati</taxon>
        <taxon>Pseudomonadota</taxon>
        <taxon>Alphaproteobacteria</taxon>
        <taxon>Hyphomicrobiales</taxon>
        <taxon>Rhizobiaceae</taxon>
        <taxon>Rhizobium/Agrobacterium group</taxon>
        <taxon>Rhizobium</taxon>
    </lineage>
</organism>
<dbReference type="EMBL" id="MK318987">
    <property type="protein sequence ID" value="QCL10139.1"/>
    <property type="molecule type" value="Genomic_DNA"/>
</dbReference>
<evidence type="ECO:0000256" key="2">
    <source>
        <dbReference type="SAM" id="MobiDB-lite"/>
    </source>
</evidence>
<dbReference type="InterPro" id="IPR037972">
    <property type="entry name" value="RepB_N"/>
</dbReference>
<evidence type="ECO:0000313" key="4">
    <source>
        <dbReference type="EMBL" id="QCL10139.1"/>
    </source>
</evidence>
<dbReference type="NCBIfam" id="TIGR03454">
    <property type="entry name" value="partition_RepB"/>
    <property type="match status" value="1"/>
</dbReference>
<keyword evidence="4" id="KW-0614">Plasmid</keyword>
<dbReference type="InterPro" id="IPR003115">
    <property type="entry name" value="ParB_N"/>
</dbReference>
<proteinExistence type="inferred from homology"/>
<dbReference type="SUPFAM" id="SSF110849">
    <property type="entry name" value="ParB/Sulfiredoxin"/>
    <property type="match status" value="1"/>
</dbReference>
<dbReference type="CDD" id="cd16405">
    <property type="entry name" value="RepB_like_N"/>
    <property type="match status" value="1"/>
</dbReference>
<evidence type="ECO:0000259" key="3">
    <source>
        <dbReference type="SMART" id="SM00470"/>
    </source>
</evidence>
<protein>
    <submittedName>
        <fullName evidence="4">Plasmid partitioning protein RepB</fullName>
    </submittedName>
</protein>
<sequence>MSRKDVFANLNQQGVSSAESPAEIRAPKGRHRPILGSPELIQDTSRSPVGAIGQSLSEVSERSRRAEEIERRLAEGHVVVSLETAVVDPSFIPDRMPGVTEAHDRLVASIRDQGQQVPILVRPHPESPGRYQVAFGHRRLRAISELGMQVKAIVRDLTDEQLVVAQGQENNEREDLTYIEKARFAERLQQRFSRDVIMAAMSLYKSDLSNMLSVVSRISDEVIDAIGPAPTVGRRSWIELADILSDGKAQDRAVAFLGAVEIQALTSEERFKALLANLKPRPKKAKTDVWSTQSGGRLAKVTHNDTKIEVVIDRREAPEFASFVLDRLQSLFDEHRSKN</sequence>
<dbReference type="GO" id="GO:0007059">
    <property type="term" value="P:chromosome segregation"/>
    <property type="evidence" value="ECO:0007669"/>
    <property type="project" value="TreeGrafter"/>
</dbReference>
<comment type="similarity">
    <text evidence="1">Belongs to the ParB family.</text>
</comment>
<dbReference type="Pfam" id="PF02195">
    <property type="entry name" value="ParB_N"/>
    <property type="match status" value="1"/>
</dbReference>
<dbReference type="InterPro" id="IPR011111">
    <property type="entry name" value="Plasmid_RepB"/>
</dbReference>
<dbReference type="PANTHER" id="PTHR33375:SF1">
    <property type="entry name" value="CHROMOSOME-PARTITIONING PROTEIN PARB-RELATED"/>
    <property type="match status" value="1"/>
</dbReference>
<dbReference type="Gene3D" id="3.90.1530.30">
    <property type="match status" value="1"/>
</dbReference>
<dbReference type="InterPro" id="IPR036086">
    <property type="entry name" value="ParB/Sulfiredoxin_sf"/>
</dbReference>
<dbReference type="PANTHER" id="PTHR33375">
    <property type="entry name" value="CHROMOSOME-PARTITIONING PROTEIN PARB-RELATED"/>
    <property type="match status" value="1"/>
</dbReference>
<dbReference type="AlphaFoldDB" id="A0A7S4ZTT1"/>
<dbReference type="RefSeq" id="WP_200997110.1">
    <property type="nucleotide sequence ID" value="NZ_MK318987.1"/>
</dbReference>
<dbReference type="GO" id="GO:0005694">
    <property type="term" value="C:chromosome"/>
    <property type="evidence" value="ECO:0007669"/>
    <property type="project" value="TreeGrafter"/>
</dbReference>
<dbReference type="Pfam" id="PF07506">
    <property type="entry name" value="RepB"/>
    <property type="match status" value="1"/>
</dbReference>
<dbReference type="Gene3D" id="1.10.10.2830">
    <property type="match status" value="1"/>
</dbReference>